<gene>
    <name evidence="13" type="ORF">HYH02_001801</name>
</gene>
<dbReference type="SUPFAM" id="SSF56219">
    <property type="entry name" value="DNase I-like"/>
    <property type="match status" value="1"/>
</dbReference>
<dbReference type="OrthoDB" id="9975959at2759"/>
<evidence type="ECO:0000256" key="6">
    <source>
        <dbReference type="ARBA" id="ARBA00022763"/>
    </source>
</evidence>
<organism evidence="13 14">
    <name type="scientific">Chlamydomonas schloesseri</name>
    <dbReference type="NCBI Taxonomy" id="2026947"/>
    <lineage>
        <taxon>Eukaryota</taxon>
        <taxon>Viridiplantae</taxon>
        <taxon>Chlorophyta</taxon>
        <taxon>core chlorophytes</taxon>
        <taxon>Chlorophyceae</taxon>
        <taxon>CS clade</taxon>
        <taxon>Chlamydomonadales</taxon>
        <taxon>Chlamydomonadaceae</taxon>
        <taxon>Chlamydomonas</taxon>
    </lineage>
</organism>
<dbReference type="GO" id="GO:0070260">
    <property type="term" value="F:5'-tyrosyl-DNA phosphodiesterase activity"/>
    <property type="evidence" value="ECO:0007669"/>
    <property type="project" value="TreeGrafter"/>
</dbReference>
<name>A0A835WSV7_9CHLO</name>
<evidence type="ECO:0000256" key="5">
    <source>
        <dbReference type="ARBA" id="ARBA00022723"/>
    </source>
</evidence>
<feature type="region of interest" description="Disordered" evidence="11">
    <location>
        <begin position="220"/>
        <end position="242"/>
    </location>
</feature>
<keyword evidence="10" id="KW-0539">Nucleus</keyword>
<dbReference type="GO" id="GO:0003697">
    <property type="term" value="F:single-stranded DNA binding"/>
    <property type="evidence" value="ECO:0007669"/>
    <property type="project" value="TreeGrafter"/>
</dbReference>
<reference evidence="13" key="1">
    <citation type="journal article" date="2020" name="bioRxiv">
        <title>Comparative genomics of Chlamydomonas.</title>
        <authorList>
            <person name="Craig R.J."/>
            <person name="Hasan A.R."/>
            <person name="Ness R.W."/>
            <person name="Keightley P.D."/>
        </authorList>
    </citation>
    <scope>NUCLEOTIDE SEQUENCE</scope>
    <source>
        <strain evidence="13">CCAP 11/173</strain>
    </source>
</reference>
<dbReference type="InterPro" id="IPR005135">
    <property type="entry name" value="Endo/exonuclease/phosphatase"/>
</dbReference>
<evidence type="ECO:0000256" key="7">
    <source>
        <dbReference type="ARBA" id="ARBA00022801"/>
    </source>
</evidence>
<keyword evidence="4" id="KW-0540">Nuclease</keyword>
<dbReference type="GO" id="GO:0005737">
    <property type="term" value="C:cytoplasm"/>
    <property type="evidence" value="ECO:0007669"/>
    <property type="project" value="TreeGrafter"/>
</dbReference>
<evidence type="ECO:0000256" key="4">
    <source>
        <dbReference type="ARBA" id="ARBA00022722"/>
    </source>
</evidence>
<comment type="cofactor">
    <cofactor evidence="1">
        <name>Mn(2+)</name>
        <dbReference type="ChEBI" id="CHEBI:29035"/>
    </cofactor>
</comment>
<evidence type="ECO:0000313" key="13">
    <source>
        <dbReference type="EMBL" id="KAG2453583.1"/>
    </source>
</evidence>
<evidence type="ECO:0000256" key="10">
    <source>
        <dbReference type="ARBA" id="ARBA00023242"/>
    </source>
</evidence>
<keyword evidence="9" id="KW-0234">DNA repair</keyword>
<dbReference type="InterPro" id="IPR036691">
    <property type="entry name" value="Endo/exonu/phosph_ase_sf"/>
</dbReference>
<dbReference type="Pfam" id="PF03372">
    <property type="entry name" value="Exo_endo_phos"/>
    <property type="match status" value="1"/>
</dbReference>
<dbReference type="Gene3D" id="3.60.10.10">
    <property type="entry name" value="Endonuclease/exonuclease/phosphatase"/>
    <property type="match status" value="1"/>
</dbReference>
<evidence type="ECO:0000259" key="12">
    <source>
        <dbReference type="Pfam" id="PF03372"/>
    </source>
</evidence>
<dbReference type="AlphaFoldDB" id="A0A835WSV7"/>
<dbReference type="GO" id="GO:0004518">
    <property type="term" value="F:nuclease activity"/>
    <property type="evidence" value="ECO:0007669"/>
    <property type="project" value="UniProtKB-KW"/>
</dbReference>
<dbReference type="Proteomes" id="UP000613740">
    <property type="component" value="Unassembled WGS sequence"/>
</dbReference>
<proteinExistence type="predicted"/>
<evidence type="ECO:0000256" key="2">
    <source>
        <dbReference type="ARBA" id="ARBA00001946"/>
    </source>
</evidence>
<evidence type="ECO:0000313" key="14">
    <source>
        <dbReference type="Proteomes" id="UP000613740"/>
    </source>
</evidence>
<evidence type="ECO:0000256" key="9">
    <source>
        <dbReference type="ARBA" id="ARBA00023204"/>
    </source>
</evidence>
<dbReference type="PANTHER" id="PTHR15822:SF4">
    <property type="entry name" value="TYROSYL-DNA PHOSPHODIESTERASE 2"/>
    <property type="match status" value="1"/>
</dbReference>
<evidence type="ECO:0000256" key="1">
    <source>
        <dbReference type="ARBA" id="ARBA00001936"/>
    </source>
</evidence>
<keyword evidence="14" id="KW-1185">Reference proteome</keyword>
<evidence type="ECO:0000256" key="3">
    <source>
        <dbReference type="ARBA" id="ARBA00004322"/>
    </source>
</evidence>
<keyword evidence="8" id="KW-0460">Magnesium</keyword>
<evidence type="ECO:0000256" key="8">
    <source>
        <dbReference type="ARBA" id="ARBA00022842"/>
    </source>
</evidence>
<feature type="compositionally biased region" description="Pro residues" evidence="11">
    <location>
        <begin position="221"/>
        <end position="233"/>
    </location>
</feature>
<dbReference type="GO" id="GO:0046872">
    <property type="term" value="F:metal ion binding"/>
    <property type="evidence" value="ECO:0007669"/>
    <property type="project" value="UniProtKB-KW"/>
</dbReference>
<evidence type="ECO:0000256" key="11">
    <source>
        <dbReference type="SAM" id="MobiDB-lite"/>
    </source>
</evidence>
<protein>
    <recommendedName>
        <fullName evidence="12">Endonuclease/exonuclease/phosphatase domain-containing protein</fullName>
    </recommendedName>
</protein>
<dbReference type="PANTHER" id="PTHR15822">
    <property type="entry name" value="TRAF AND TNF RECEPTOR-ASSOCIATED PROTEIN"/>
    <property type="match status" value="1"/>
</dbReference>
<feature type="domain" description="Endonuclease/exonuclease/phosphatase" evidence="12">
    <location>
        <begin position="3"/>
        <end position="211"/>
    </location>
</feature>
<dbReference type="GO" id="GO:0006302">
    <property type="term" value="P:double-strand break repair"/>
    <property type="evidence" value="ECO:0007669"/>
    <property type="project" value="TreeGrafter"/>
</dbReference>
<comment type="caution">
    <text evidence="13">The sequence shown here is derived from an EMBL/GenBank/DDBJ whole genome shotgun (WGS) entry which is preliminary data.</text>
</comment>
<accession>A0A835WSV7</accession>
<sequence>MAKQRAKLAELILAHRPDLLCLQECFSGTPANPTLSEAYEFCPLAVPSHRGSCMVARRRDSPLQILSEPPPCAVGPCLLLRLRLGGVDFTAACAHLAPFQEYAPKRLQQIGGIVTAAPAQLPLLLAGDMNMREKETPAAGGAGLLDAWVEGGSPPGQRWTWDTRVNKYYDGGHEYTARYDRILYRGCHVGDLRVTANTPASDNPSHFLSDHFALMATVTLPQPPLPPPAPQPAPKAAGPANA</sequence>
<keyword evidence="5" id="KW-0479">Metal-binding</keyword>
<comment type="cofactor">
    <cofactor evidence="2">
        <name>Mg(2+)</name>
        <dbReference type="ChEBI" id="CHEBI:18420"/>
    </cofactor>
</comment>
<dbReference type="InterPro" id="IPR051547">
    <property type="entry name" value="TDP2-like"/>
</dbReference>
<comment type="subcellular location">
    <subcellularLocation>
        <location evidence="3">Nucleus</location>
        <location evidence="3">PML body</location>
    </subcellularLocation>
</comment>
<keyword evidence="6" id="KW-0227">DNA damage</keyword>
<dbReference type="EMBL" id="JAEHOD010000003">
    <property type="protein sequence ID" value="KAG2453583.1"/>
    <property type="molecule type" value="Genomic_DNA"/>
</dbReference>
<keyword evidence="7" id="KW-0378">Hydrolase</keyword>